<gene>
    <name evidence="1" type="ORF">F4694_001515</name>
</gene>
<evidence type="ECO:0008006" key="3">
    <source>
        <dbReference type="Google" id="ProtNLM"/>
    </source>
</evidence>
<proteinExistence type="predicted"/>
<dbReference type="Pfam" id="PF08807">
    <property type="entry name" value="DUF1798"/>
    <property type="match status" value="1"/>
</dbReference>
<reference evidence="2" key="2">
    <citation type="submission" date="2020-08" db="EMBL/GenBank/DDBJ databases">
        <title>The Agave Microbiome: Exploring the role of microbial communities in plant adaptations to desert environments.</title>
        <authorList>
            <person name="Partida-Martinez L.P."/>
        </authorList>
    </citation>
    <scope>NUCLEOTIDE SEQUENCE [LARGE SCALE GENOMIC DNA]</scope>
    <source>
        <strain evidence="2">AT2.8</strain>
    </source>
</reference>
<dbReference type="Gene3D" id="1.20.120.440">
    <property type="entry name" value="YppE-like"/>
    <property type="match status" value="1"/>
</dbReference>
<protein>
    <recommendedName>
        <fullName evidence="3">DUF1798 family protein</fullName>
    </recommendedName>
</protein>
<dbReference type="InterPro" id="IPR014913">
    <property type="entry name" value="YppE-like"/>
</dbReference>
<dbReference type="Proteomes" id="UP000548423">
    <property type="component" value="Unassembled WGS sequence"/>
</dbReference>
<evidence type="ECO:0000313" key="1">
    <source>
        <dbReference type="EMBL" id="NYE04766.1"/>
    </source>
</evidence>
<accession>A0A852TAE0</accession>
<dbReference type="SUPFAM" id="SSF140415">
    <property type="entry name" value="YppE-like"/>
    <property type="match status" value="1"/>
</dbReference>
<sequence length="118" mass="14083">MSEEILDLTKKLLNYNRLFMHYFEEARETGTSHDFHEVIKPFANEVKEVAQEWGVLMKSWLVINPHKHLHLKQIDTTLDHIDQLSIQAFFPKTSRSRFLNANRTVEFFLLEIVKELEK</sequence>
<comment type="caution">
    <text evidence="1">The sequence shown here is derived from an EMBL/GenBank/DDBJ whole genome shotgun (WGS) entry which is preliminary data.</text>
</comment>
<organism evidence="1 2">
    <name type="scientific">Neobacillus niacini</name>
    <dbReference type="NCBI Taxonomy" id="86668"/>
    <lineage>
        <taxon>Bacteria</taxon>
        <taxon>Bacillati</taxon>
        <taxon>Bacillota</taxon>
        <taxon>Bacilli</taxon>
        <taxon>Bacillales</taxon>
        <taxon>Bacillaceae</taxon>
        <taxon>Neobacillus</taxon>
    </lineage>
</organism>
<dbReference type="AlphaFoldDB" id="A0A852TAE0"/>
<name>A0A852TAE0_9BACI</name>
<dbReference type="EMBL" id="JACCBX010000003">
    <property type="protein sequence ID" value="NYE04766.1"/>
    <property type="molecule type" value="Genomic_DNA"/>
</dbReference>
<dbReference type="InterPro" id="IPR023351">
    <property type="entry name" value="YppE-like_sf"/>
</dbReference>
<reference evidence="2" key="1">
    <citation type="submission" date="2020-07" db="EMBL/GenBank/DDBJ databases">
        <authorList>
            <person name="Partida-Martinez L."/>
            <person name="Huntemann M."/>
            <person name="Clum A."/>
            <person name="Wang J."/>
            <person name="Palaniappan K."/>
            <person name="Ritter S."/>
            <person name="Chen I.-M."/>
            <person name="Stamatis D."/>
            <person name="Reddy T."/>
            <person name="O'Malley R."/>
            <person name="Daum C."/>
            <person name="Shapiro N."/>
            <person name="Ivanova N."/>
            <person name="Kyrpides N."/>
            <person name="Woyke T."/>
        </authorList>
    </citation>
    <scope>NUCLEOTIDE SEQUENCE [LARGE SCALE GENOMIC DNA]</scope>
    <source>
        <strain evidence="2">AT2.8</strain>
    </source>
</reference>
<evidence type="ECO:0000313" key="2">
    <source>
        <dbReference type="Proteomes" id="UP000548423"/>
    </source>
</evidence>